<evidence type="ECO:0000313" key="2">
    <source>
        <dbReference type="EMBL" id="TKC87872.1"/>
    </source>
</evidence>
<dbReference type="OrthoDB" id="9033568at2"/>
<keyword evidence="3" id="KW-1185">Reference proteome</keyword>
<protein>
    <submittedName>
        <fullName evidence="2">Uncharacterized protein</fullName>
    </submittedName>
</protein>
<dbReference type="RefSeq" id="WP_136896136.1">
    <property type="nucleotide sequence ID" value="NZ_SWJE01000008.1"/>
</dbReference>
<dbReference type="EMBL" id="SWJE01000008">
    <property type="protein sequence ID" value="TKC87872.1"/>
    <property type="molecule type" value="Genomic_DNA"/>
</dbReference>
<organism evidence="2 3">
    <name type="scientific">Trinickia terrae</name>
    <dbReference type="NCBI Taxonomy" id="2571161"/>
    <lineage>
        <taxon>Bacteria</taxon>
        <taxon>Pseudomonadati</taxon>
        <taxon>Pseudomonadota</taxon>
        <taxon>Betaproteobacteria</taxon>
        <taxon>Burkholderiales</taxon>
        <taxon>Burkholderiaceae</taxon>
        <taxon>Trinickia</taxon>
    </lineage>
</organism>
<dbReference type="Proteomes" id="UP000305539">
    <property type="component" value="Unassembled WGS sequence"/>
</dbReference>
<gene>
    <name evidence="2" type="ORF">FAZ69_16520</name>
</gene>
<accession>A0A4U1I3T7</accession>
<feature type="region of interest" description="Disordered" evidence="1">
    <location>
        <begin position="67"/>
        <end position="87"/>
    </location>
</feature>
<evidence type="ECO:0000313" key="3">
    <source>
        <dbReference type="Proteomes" id="UP000305539"/>
    </source>
</evidence>
<reference evidence="2 3" key="1">
    <citation type="submission" date="2019-04" db="EMBL/GenBank/DDBJ databases">
        <title>Trinickia sp. 7GSK02, isolated from subtropical forest soil.</title>
        <authorList>
            <person name="Gao Z.-H."/>
            <person name="Qiu L.-H."/>
        </authorList>
    </citation>
    <scope>NUCLEOTIDE SEQUENCE [LARGE SCALE GENOMIC DNA]</scope>
    <source>
        <strain evidence="2 3">7GSK02</strain>
    </source>
</reference>
<sequence>MDQCRYCGKIRDEWECHGQECRTAIAKALRRQRSGLPMVSNVIRNEVPPNASTSEVIAVLSRQRLRARRGNEERRERKAIDDFDGGE</sequence>
<dbReference type="AlphaFoldDB" id="A0A4U1I3T7"/>
<name>A0A4U1I3T7_9BURK</name>
<evidence type="ECO:0000256" key="1">
    <source>
        <dbReference type="SAM" id="MobiDB-lite"/>
    </source>
</evidence>
<proteinExistence type="predicted"/>
<feature type="compositionally biased region" description="Basic and acidic residues" evidence="1">
    <location>
        <begin position="69"/>
        <end position="81"/>
    </location>
</feature>
<comment type="caution">
    <text evidence="2">The sequence shown here is derived from an EMBL/GenBank/DDBJ whole genome shotgun (WGS) entry which is preliminary data.</text>
</comment>